<dbReference type="SMART" id="SM00312">
    <property type="entry name" value="PX"/>
    <property type="match status" value="1"/>
</dbReference>
<dbReference type="CDD" id="cd09138">
    <property type="entry name" value="PLDc_vPLD1_2_yPLD_like_1"/>
    <property type="match status" value="1"/>
</dbReference>
<feature type="compositionally biased region" description="Basic and acidic residues" evidence="8">
    <location>
        <begin position="1478"/>
        <end position="1489"/>
    </location>
</feature>
<dbReference type="PROSITE" id="PS50035">
    <property type="entry name" value="PLD"/>
    <property type="match status" value="2"/>
</dbReference>
<feature type="compositionally biased region" description="Low complexity" evidence="8">
    <location>
        <begin position="699"/>
        <end position="712"/>
    </location>
</feature>
<dbReference type="Pfam" id="PF00614">
    <property type="entry name" value="PLDc"/>
    <property type="match status" value="1"/>
</dbReference>
<dbReference type="PANTHER" id="PTHR18896:SF76">
    <property type="entry name" value="PHOSPHOLIPASE"/>
    <property type="match status" value="1"/>
</dbReference>
<comment type="similarity">
    <text evidence="2 7">Belongs to the phospholipase D family.</text>
</comment>
<dbReference type="RefSeq" id="XP_047783180.1">
    <property type="nucleotide sequence ID" value="XM_047922702.1"/>
</dbReference>
<organism evidence="11 12">
    <name type="scientific">Rhodofomes roseus</name>
    <dbReference type="NCBI Taxonomy" id="34475"/>
    <lineage>
        <taxon>Eukaryota</taxon>
        <taxon>Fungi</taxon>
        <taxon>Dikarya</taxon>
        <taxon>Basidiomycota</taxon>
        <taxon>Agaricomycotina</taxon>
        <taxon>Agaricomycetes</taxon>
        <taxon>Polyporales</taxon>
        <taxon>Rhodofomes</taxon>
    </lineage>
</organism>
<feature type="compositionally biased region" description="Basic and acidic residues" evidence="8">
    <location>
        <begin position="731"/>
        <end position="746"/>
    </location>
</feature>
<evidence type="ECO:0000256" key="8">
    <source>
        <dbReference type="SAM" id="MobiDB-lite"/>
    </source>
</evidence>
<feature type="compositionally biased region" description="Basic and acidic residues" evidence="8">
    <location>
        <begin position="243"/>
        <end position="284"/>
    </location>
</feature>
<feature type="compositionally biased region" description="Polar residues" evidence="8">
    <location>
        <begin position="291"/>
        <end position="311"/>
    </location>
</feature>
<dbReference type="PIRSF" id="PIRSF009376">
    <property type="entry name" value="Phospholipase_D_euk"/>
    <property type="match status" value="1"/>
</dbReference>
<feature type="region of interest" description="Disordered" evidence="8">
    <location>
        <begin position="621"/>
        <end position="644"/>
    </location>
</feature>
<name>A0ABQ8KSS9_9APHY</name>
<dbReference type="InterPro" id="IPR015679">
    <property type="entry name" value="PLipase_D_fam"/>
</dbReference>
<feature type="region of interest" description="Disordered" evidence="8">
    <location>
        <begin position="16"/>
        <end position="329"/>
    </location>
</feature>
<dbReference type="Proteomes" id="UP000814176">
    <property type="component" value="Unassembled WGS sequence"/>
</dbReference>
<proteinExistence type="inferred from homology"/>
<evidence type="ECO:0000256" key="4">
    <source>
        <dbReference type="ARBA" id="ARBA00022801"/>
    </source>
</evidence>
<evidence type="ECO:0000256" key="1">
    <source>
        <dbReference type="ARBA" id="ARBA00000798"/>
    </source>
</evidence>
<feature type="compositionally biased region" description="Basic and acidic residues" evidence="8">
    <location>
        <begin position="16"/>
        <end position="35"/>
    </location>
</feature>
<dbReference type="InterPro" id="IPR036871">
    <property type="entry name" value="PX_dom_sf"/>
</dbReference>
<dbReference type="InterPro" id="IPR016555">
    <property type="entry name" value="PLipase_D_euk"/>
</dbReference>
<dbReference type="InterPro" id="IPR001849">
    <property type="entry name" value="PH_domain"/>
</dbReference>
<dbReference type="CDD" id="cd09141">
    <property type="entry name" value="PLDc_vPLD1_2_yPLD_like_2"/>
    <property type="match status" value="1"/>
</dbReference>
<feature type="compositionally biased region" description="Low complexity" evidence="8">
    <location>
        <begin position="1647"/>
        <end position="1657"/>
    </location>
</feature>
<feature type="domain" description="PLD phosphodiesterase" evidence="10">
    <location>
        <begin position="1219"/>
        <end position="1246"/>
    </location>
</feature>
<dbReference type="SUPFAM" id="SSF56024">
    <property type="entry name" value="Phospholipase D/nuclease"/>
    <property type="match status" value="2"/>
</dbReference>
<evidence type="ECO:0000259" key="10">
    <source>
        <dbReference type="PROSITE" id="PS50035"/>
    </source>
</evidence>
<feature type="compositionally biased region" description="Acidic residues" evidence="8">
    <location>
        <begin position="1315"/>
        <end position="1325"/>
    </location>
</feature>
<sequence>MASVARPPHSLLDVVHDAIQHKLEDHETDHDRPEHPLTPPLGKTNQAERLVNPDAVQGNANEQPPPDEHGEAAPTAVAQEVSRRTDSPEQDDEPPSPLISREQARHRPRLSSGSGVRLPPPDTPSGRTGPPRSISRSYSLSQSGRFDSKMHRKRASEPTNQDEGDGPDRTSEFRTTTPFRDAMDYQDPHQRERERHRAEKMARRRDSAAGHDIWSAMKKRLDTPREEHSQIRWMIEGGEEENEKEKGAEAKGKERAQGGAEPEAKEKHEKVKVGSPVADKHPETAHPPGSPSSYFQQHSQSMPHIQRSQSEQPPPPPPQPPQQQQHANVAPKWNRLRSLIPQIAAQHKSQHAPPASTVVPQSVNITDELIAGGLSALVLRLWFERDERDHRRVPILFHRLRIRVSDSLHPLHGNKAVFRIECEYANGAVRWVVYRQLREFLSLHAHYTVSNAYFRNVETLPDFPMMSLPYFKFLKERGRDVGRADFARMQREALENYLIGLVRAVMWHPSANRLAGFLEISALMVALAQSGGAQYKAGTLRIDTIGNKGNLGRRATSWRERKTPKWCSVRESYLVVHEEVGELTVWDVFLIDTDFKIERPTRYYRQGLNLLQHFEDDHPEVVPQSGHESAMVEHHEDHPHTWHKMSSIKSHIGNLLHIHQHQDSEKSRSASHVNEKHADGDPRHSNGRAGTDPGHHRPSLSATSFSSSSSSSRPVTPMLDPSTNTNPLLGPEDHDEFKHDEQETNSKKRKSRSRANEVSKHTFYIENSQMRLKLFAKNERQMLQWIAALERVARDCHYTGKNRFDSFAPIRLNVAAQWLVDGRDYFWNLSRAIMLATECIYIHDWWLSPELQMRRPGLPKYRLDNLLERKAKEGVKIYIILYQEVSNRTTPTDSNYTKQRLTSLHPNIMVQRSPSHFQTGTFYWAHHEKMCVIDQAIAFMGGLDLCFGRWDTPQHVIIDDPEGMQDSAEQIWPGKDYSNPRVSDFHTLNKPDEDMYDRAKIARMPWHDVGMQVVGQPARDLARHFVQRWNHLLRIKNHTRMMPMLLPPPEFRPGELTQMGLTGTCEFQICRSAGPWSLGTPERIEHSIQNAYLKAIQMSEHFVYIENQFFITSTVVSEVPVENKIGDALVARIIRAHRERTPWKCCVIIPLIPGFTYPIDHSDATPIRIIMECQNRTICRGPNSIFARLRKEGIDPDDYIAILSLRNWGKLRDGVLTTEEVYIHGKVCIVDDRLAIIGSANINERSQRGDRDSEIAAVIRDTDMLECTMAGKPFKVGRFAHTLRVRLMREHIGVDVDAMHEDDLMAYEPTKAPDEQSEWDPEDEEEHGKETGVTHIGKRQKRTAMGSLFRDTLDGVEQAIHGTGEAGNKDLGMLLRKTGIKSKGLDLTTDERGLVAERQMYNREGEQESGFPSSIVPTLEEKTVAENRPPESQAIGHPIEAELKQEGVSGGAGQPEEVRMSDGELLGAPANAAPNPQMDREPPRAKDASDDAVGEEEVLPGIRSLLRKQVAAKLGQKPWTLPTPTPRVDPDGFEDPVCDEFWKNVWLACAVHNTEIYRKVFHAVPDDLVTTWKQYREFIAHHDRLNQPVRESSSREPLGRIPSESRDQDAPGQTPLSETTVHSVDYAHLDSAGHHDTPSKEHANGDAQTSSNSTTPPATAPEDKTRGRKTSRTAEPFDESEREEMEHLLQELRGHLVIYPTRFLEGEDAANNFLFNADRLMPLPIYN</sequence>
<feature type="compositionally biased region" description="Low complexity" evidence="8">
    <location>
        <begin position="132"/>
        <end position="145"/>
    </location>
</feature>
<evidence type="ECO:0000256" key="2">
    <source>
        <dbReference type="ARBA" id="ARBA00008664"/>
    </source>
</evidence>
<evidence type="ECO:0000313" key="11">
    <source>
        <dbReference type="EMBL" id="KAH9841881.1"/>
    </source>
</evidence>
<comment type="catalytic activity">
    <reaction evidence="1 7">
        <text>a 1,2-diacyl-sn-glycero-3-phosphocholine + H2O = a 1,2-diacyl-sn-glycero-3-phosphate + choline + H(+)</text>
        <dbReference type="Rhea" id="RHEA:14445"/>
        <dbReference type="ChEBI" id="CHEBI:15354"/>
        <dbReference type="ChEBI" id="CHEBI:15377"/>
        <dbReference type="ChEBI" id="CHEBI:15378"/>
        <dbReference type="ChEBI" id="CHEBI:57643"/>
        <dbReference type="ChEBI" id="CHEBI:58608"/>
        <dbReference type="EC" id="3.1.4.4"/>
    </reaction>
</comment>
<evidence type="ECO:0000256" key="6">
    <source>
        <dbReference type="ARBA" id="ARBA00023098"/>
    </source>
</evidence>
<feature type="domain" description="PH" evidence="9">
    <location>
        <begin position="760"/>
        <end position="794"/>
    </location>
</feature>
<keyword evidence="12" id="KW-1185">Reference proteome</keyword>
<dbReference type="InterPro" id="IPR025202">
    <property type="entry name" value="PLD-like_dom"/>
</dbReference>
<feature type="compositionally biased region" description="Basic and acidic residues" evidence="8">
    <location>
        <begin position="181"/>
        <end position="209"/>
    </location>
</feature>
<feature type="region of interest" description="Disordered" evidence="8">
    <location>
        <begin position="1630"/>
        <end position="1682"/>
    </location>
</feature>
<feature type="compositionally biased region" description="Pro residues" evidence="8">
    <location>
        <begin position="312"/>
        <end position="321"/>
    </location>
</feature>
<dbReference type="SMART" id="SM00233">
    <property type="entry name" value="PH"/>
    <property type="match status" value="1"/>
</dbReference>
<protein>
    <recommendedName>
        <fullName evidence="7">Phospholipase</fullName>
        <ecNumber evidence="7">3.1.4.4</ecNumber>
    </recommendedName>
</protein>
<feature type="domain" description="PLD phosphodiesterase" evidence="10">
    <location>
        <begin position="922"/>
        <end position="949"/>
    </location>
</feature>
<feature type="compositionally biased region" description="Basic and acidic residues" evidence="8">
    <location>
        <begin position="219"/>
        <end position="230"/>
    </location>
</feature>
<dbReference type="PANTHER" id="PTHR18896">
    <property type="entry name" value="PHOSPHOLIPASE D"/>
    <property type="match status" value="1"/>
</dbReference>
<keyword evidence="5 7" id="KW-0442">Lipid degradation</keyword>
<comment type="caution">
    <text evidence="11">The sequence shown here is derived from an EMBL/GenBank/DDBJ whole genome shotgun (WGS) entry which is preliminary data.</text>
</comment>
<evidence type="ECO:0000259" key="9">
    <source>
        <dbReference type="PROSITE" id="PS50003"/>
    </source>
</evidence>
<dbReference type="EMBL" id="JADCUA010000003">
    <property type="protein sequence ID" value="KAH9841881.1"/>
    <property type="molecule type" value="Genomic_DNA"/>
</dbReference>
<keyword evidence="6" id="KW-0443">Lipid metabolism</keyword>
<feature type="region of interest" description="Disordered" evidence="8">
    <location>
        <begin position="1466"/>
        <end position="1496"/>
    </location>
</feature>
<dbReference type="InterPro" id="IPR001683">
    <property type="entry name" value="PX_dom"/>
</dbReference>
<feature type="compositionally biased region" description="Basic and acidic residues" evidence="8">
    <location>
        <begin position="660"/>
        <end position="684"/>
    </location>
</feature>
<evidence type="ECO:0000256" key="5">
    <source>
        <dbReference type="ARBA" id="ARBA00022963"/>
    </source>
</evidence>
<dbReference type="EC" id="3.1.4.4" evidence="7"/>
<gene>
    <name evidence="11" type="ORF">C8Q71DRAFT_739206</name>
</gene>
<dbReference type="SUPFAM" id="SSF64268">
    <property type="entry name" value="PX domain"/>
    <property type="match status" value="1"/>
</dbReference>
<feature type="compositionally biased region" description="Basic and acidic residues" evidence="8">
    <location>
        <begin position="1630"/>
        <end position="1644"/>
    </location>
</feature>
<feature type="region of interest" description="Disordered" evidence="8">
    <location>
        <begin position="1586"/>
        <end position="1617"/>
    </location>
</feature>
<dbReference type="Pfam" id="PF13091">
    <property type="entry name" value="PLDc_2"/>
    <property type="match status" value="1"/>
</dbReference>
<reference evidence="11 12" key="1">
    <citation type="journal article" date="2021" name="Environ. Microbiol.">
        <title>Gene family expansions and transcriptome signatures uncover fungal adaptations to wood decay.</title>
        <authorList>
            <person name="Hage H."/>
            <person name="Miyauchi S."/>
            <person name="Viragh M."/>
            <person name="Drula E."/>
            <person name="Min B."/>
            <person name="Chaduli D."/>
            <person name="Navarro D."/>
            <person name="Favel A."/>
            <person name="Norest M."/>
            <person name="Lesage-Meessen L."/>
            <person name="Balint B."/>
            <person name="Merenyi Z."/>
            <person name="de Eugenio L."/>
            <person name="Morin E."/>
            <person name="Martinez A.T."/>
            <person name="Baldrian P."/>
            <person name="Stursova M."/>
            <person name="Martinez M.J."/>
            <person name="Novotny C."/>
            <person name="Magnuson J.K."/>
            <person name="Spatafora J.W."/>
            <person name="Maurice S."/>
            <person name="Pangilinan J."/>
            <person name="Andreopoulos W."/>
            <person name="LaButti K."/>
            <person name="Hundley H."/>
            <person name="Na H."/>
            <person name="Kuo A."/>
            <person name="Barry K."/>
            <person name="Lipzen A."/>
            <person name="Henrissat B."/>
            <person name="Riley R."/>
            <person name="Ahrendt S."/>
            <person name="Nagy L.G."/>
            <person name="Grigoriev I.V."/>
            <person name="Martin F."/>
            <person name="Rosso M.N."/>
        </authorList>
    </citation>
    <scope>NUCLEOTIDE SEQUENCE [LARGE SCALE GENOMIC DNA]</scope>
    <source>
        <strain evidence="11 12">CIRM-BRFM 1785</strain>
    </source>
</reference>
<feature type="region of interest" description="Disordered" evidence="8">
    <location>
        <begin position="659"/>
        <end position="757"/>
    </location>
</feature>
<feature type="compositionally biased region" description="Basic and acidic residues" evidence="8">
    <location>
        <begin position="630"/>
        <end position="640"/>
    </location>
</feature>
<dbReference type="Gene3D" id="3.30.870.10">
    <property type="entry name" value="Endonuclease Chain A"/>
    <property type="match status" value="2"/>
</dbReference>
<evidence type="ECO:0000256" key="7">
    <source>
        <dbReference type="PIRNR" id="PIRNR009376"/>
    </source>
</evidence>
<dbReference type="PROSITE" id="PS50003">
    <property type="entry name" value="PH_DOMAIN"/>
    <property type="match status" value="1"/>
</dbReference>
<accession>A0ABQ8KSS9</accession>
<feature type="region of interest" description="Disordered" evidence="8">
    <location>
        <begin position="1311"/>
        <end position="1343"/>
    </location>
</feature>
<dbReference type="SMART" id="SM00155">
    <property type="entry name" value="PLDc"/>
    <property type="match status" value="2"/>
</dbReference>
<dbReference type="Gene3D" id="3.30.1520.10">
    <property type="entry name" value="Phox-like domain"/>
    <property type="match status" value="1"/>
</dbReference>
<dbReference type="InterPro" id="IPR001736">
    <property type="entry name" value="PLipase_D/transphosphatidylase"/>
</dbReference>
<evidence type="ECO:0000313" key="12">
    <source>
        <dbReference type="Proteomes" id="UP000814176"/>
    </source>
</evidence>
<evidence type="ECO:0000256" key="3">
    <source>
        <dbReference type="ARBA" id="ARBA00022737"/>
    </source>
</evidence>
<keyword evidence="3" id="KW-0677">Repeat</keyword>
<dbReference type="GeneID" id="72003434"/>
<feature type="compositionally biased region" description="Basic and acidic residues" evidence="8">
    <location>
        <begin position="1592"/>
        <end position="1609"/>
    </location>
</feature>
<keyword evidence="4 7" id="KW-0378">Hydrolase</keyword>